<feature type="coiled-coil region" evidence="1">
    <location>
        <begin position="336"/>
        <end position="372"/>
    </location>
</feature>
<dbReference type="AlphaFoldDB" id="A0A8S1NBM9"/>
<keyword evidence="1" id="KW-0175">Coiled coil</keyword>
<gene>
    <name evidence="3" type="ORF">PSON_ATCC_30995.1.T0550186</name>
</gene>
<proteinExistence type="predicted"/>
<evidence type="ECO:0000256" key="2">
    <source>
        <dbReference type="SAM" id="MobiDB-lite"/>
    </source>
</evidence>
<evidence type="ECO:0000313" key="3">
    <source>
        <dbReference type="EMBL" id="CAD8090180.1"/>
    </source>
</evidence>
<feature type="compositionally biased region" description="Basic residues" evidence="2">
    <location>
        <begin position="767"/>
        <end position="777"/>
    </location>
</feature>
<dbReference type="EMBL" id="CAJJDN010000055">
    <property type="protein sequence ID" value="CAD8090180.1"/>
    <property type="molecule type" value="Genomic_DNA"/>
</dbReference>
<reference evidence="3" key="1">
    <citation type="submission" date="2021-01" db="EMBL/GenBank/DDBJ databases">
        <authorList>
            <consortium name="Genoscope - CEA"/>
            <person name="William W."/>
        </authorList>
    </citation>
    <scope>NUCLEOTIDE SEQUENCE</scope>
</reference>
<organism evidence="3 4">
    <name type="scientific">Paramecium sonneborni</name>
    <dbReference type="NCBI Taxonomy" id="65129"/>
    <lineage>
        <taxon>Eukaryota</taxon>
        <taxon>Sar</taxon>
        <taxon>Alveolata</taxon>
        <taxon>Ciliophora</taxon>
        <taxon>Intramacronucleata</taxon>
        <taxon>Oligohymenophorea</taxon>
        <taxon>Peniculida</taxon>
        <taxon>Parameciidae</taxon>
        <taxon>Paramecium</taxon>
    </lineage>
</organism>
<comment type="caution">
    <text evidence="3">The sequence shown here is derived from an EMBL/GenBank/DDBJ whole genome shotgun (WGS) entry which is preliminary data.</text>
</comment>
<feature type="region of interest" description="Disordered" evidence="2">
    <location>
        <begin position="756"/>
        <end position="777"/>
    </location>
</feature>
<evidence type="ECO:0000256" key="1">
    <source>
        <dbReference type="SAM" id="Coils"/>
    </source>
</evidence>
<protein>
    <submittedName>
        <fullName evidence="3">Uncharacterized protein</fullName>
    </submittedName>
</protein>
<evidence type="ECO:0000313" key="4">
    <source>
        <dbReference type="Proteomes" id="UP000692954"/>
    </source>
</evidence>
<sequence length="777" mass="91058">MHNFLFRNKLSTYSPFSPFGSSKNSKPGIITKLKNKIQDLFQPTINPSSTIQRIQCYNELNLEKELSHQFQNNLVIVDHILPNQEHNQTSKRKSLYPFDLYYQEVIQKQNQTSQESNINQAIKLKDQQPYLNKPKKQMKFKKNHAKIQKHTKMEDNSQQIDLDYNLKSQNFNVEFNQENSSNFLSNYSIKKIKYQDNCIEKPPPSNNQEVQTKGQMSQINQFEIQSFANIKQNQQFSCQQFNDQKRNISDTQNGISCNIVNFKQFIQENQYFSSSTGTNTKGEPQELLFNMEHISFSQHIDSSISEEQCSINSSFEIQNKLFSIFHPDPTEQANFIQVQEQQLNKSQNEHQNNEYQNQIDSLGSQKQFKKQKKLLLDSNIVSLQIQCNRSNLNEFINQQCKIDSEIQQQQCQQSITQEKSVNISNDDSVIYFKDENVIIQNVNQIKIGNNQCIFQNNDKIQQQPQIEQINHNQQLIQQLDKKPDSPQSQNTLMSVNYQSTPKTSNIIHEFDQIKESNQNTDQLLKQNNPFLNPNSHIDSEQVSQYFLSGLVIENSQISQQQQQTTKNQKFSDLFKMPRNNQLFKFNILSENQTYQTQTQNLFDQQNISQKDNQCLIYKQMETIDVVPQYDQFNFSQQNNFHQSVSNYYSPNFEQKYQSQPDAFKQSQSSMPWNSYQVPLQQQNLFPQMQQSSYQISSINLFQSNSSMTKSNPNCCQESRINNLYTKQDVLSLFQDTNKTQDQNLFVIDSKLNSNSQSQNLNNSFTRGQKKKQRINND</sequence>
<accession>A0A8S1NBM9</accession>
<name>A0A8S1NBM9_9CILI</name>
<dbReference type="OrthoDB" id="309917at2759"/>
<dbReference type="Proteomes" id="UP000692954">
    <property type="component" value="Unassembled WGS sequence"/>
</dbReference>
<keyword evidence="4" id="KW-1185">Reference proteome</keyword>